<dbReference type="EMBL" id="JACJVQ010000002">
    <property type="protein sequence ID" value="MBB6632777.1"/>
    <property type="molecule type" value="Genomic_DNA"/>
</dbReference>
<evidence type="ECO:0000313" key="1">
    <source>
        <dbReference type="EMBL" id="MBB6632777.1"/>
    </source>
</evidence>
<sequence length="64" mass="7351">MFKPGFLLDTPEKLRAAMFNGSNVTIWENGKIADYGGPIEAIKDEFVRIGGIYYNSQQHEFRIR</sequence>
<dbReference type="AlphaFoldDB" id="A0A841ST25"/>
<dbReference type="Proteomes" id="UP000535838">
    <property type="component" value="Unassembled WGS sequence"/>
</dbReference>
<reference evidence="1 2" key="1">
    <citation type="submission" date="2020-08" db="EMBL/GenBank/DDBJ databases">
        <title>Cohnella phylogeny.</title>
        <authorList>
            <person name="Dunlap C."/>
        </authorList>
    </citation>
    <scope>NUCLEOTIDE SEQUENCE [LARGE SCALE GENOMIC DNA]</scope>
    <source>
        <strain evidence="1 2">DSM 25241</strain>
    </source>
</reference>
<name>A0A841ST25_9BACL</name>
<evidence type="ECO:0000313" key="2">
    <source>
        <dbReference type="Proteomes" id="UP000535838"/>
    </source>
</evidence>
<gene>
    <name evidence="1" type="ORF">H7B67_01380</name>
</gene>
<dbReference type="RefSeq" id="WP_185118010.1">
    <property type="nucleotide sequence ID" value="NZ_JACJVQ010000002.1"/>
</dbReference>
<protein>
    <submittedName>
        <fullName evidence="1">Uncharacterized protein</fullName>
    </submittedName>
</protein>
<comment type="caution">
    <text evidence="1">The sequence shown here is derived from an EMBL/GenBank/DDBJ whole genome shotgun (WGS) entry which is preliminary data.</text>
</comment>
<organism evidence="1 2">
    <name type="scientific">Cohnella thailandensis</name>
    <dbReference type="NCBI Taxonomy" id="557557"/>
    <lineage>
        <taxon>Bacteria</taxon>
        <taxon>Bacillati</taxon>
        <taxon>Bacillota</taxon>
        <taxon>Bacilli</taxon>
        <taxon>Bacillales</taxon>
        <taxon>Paenibacillaceae</taxon>
        <taxon>Cohnella</taxon>
    </lineage>
</organism>
<keyword evidence="2" id="KW-1185">Reference proteome</keyword>
<proteinExistence type="predicted"/>
<accession>A0A841ST25</accession>